<evidence type="ECO:0000256" key="2">
    <source>
        <dbReference type="ARBA" id="ARBA00022664"/>
    </source>
</evidence>
<dbReference type="GO" id="GO:0003723">
    <property type="term" value="F:RNA binding"/>
    <property type="evidence" value="ECO:0007669"/>
    <property type="project" value="InterPro"/>
</dbReference>
<dbReference type="GO" id="GO:1990904">
    <property type="term" value="C:ribonucleoprotein complex"/>
    <property type="evidence" value="ECO:0007669"/>
    <property type="project" value="UniProtKB-KW"/>
</dbReference>
<dbReference type="Proteomes" id="UP001165082">
    <property type="component" value="Unassembled WGS sequence"/>
</dbReference>
<dbReference type="InterPro" id="IPR047575">
    <property type="entry name" value="Sm"/>
</dbReference>
<reference evidence="7" key="1">
    <citation type="submission" date="2022-07" db="EMBL/GenBank/DDBJ databases">
        <title>Genome analysis of Parmales, a sister group of diatoms, reveals the evolutionary specialization of diatoms from phago-mixotrophs to photoautotrophs.</title>
        <authorList>
            <person name="Ban H."/>
            <person name="Sato S."/>
            <person name="Yoshikawa S."/>
            <person name="Kazumasa Y."/>
            <person name="Nakamura Y."/>
            <person name="Ichinomiya M."/>
            <person name="Saitoh K."/>
            <person name="Sato N."/>
            <person name="Blanc-Mathieu R."/>
            <person name="Endo H."/>
            <person name="Kuwata A."/>
            <person name="Ogata H."/>
        </authorList>
    </citation>
    <scope>NUCLEOTIDE SEQUENCE</scope>
</reference>
<dbReference type="GO" id="GO:0006397">
    <property type="term" value="P:mRNA processing"/>
    <property type="evidence" value="ECO:0007669"/>
    <property type="project" value="UniProtKB-KW"/>
</dbReference>
<proteinExistence type="predicted"/>
<name>A0A9W6Z7F2_9STRA</name>
<keyword evidence="5" id="KW-0687">Ribonucleoprotein</keyword>
<dbReference type="SMART" id="SM00651">
    <property type="entry name" value="Sm"/>
    <property type="match status" value="1"/>
</dbReference>
<dbReference type="InterPro" id="IPR010920">
    <property type="entry name" value="LSM_dom_sf"/>
</dbReference>
<feature type="non-terminal residue" evidence="7">
    <location>
        <position position="74"/>
    </location>
</feature>
<evidence type="ECO:0000256" key="5">
    <source>
        <dbReference type="ARBA" id="ARBA00023274"/>
    </source>
</evidence>
<dbReference type="GO" id="GO:0005634">
    <property type="term" value="C:nucleus"/>
    <property type="evidence" value="ECO:0007669"/>
    <property type="project" value="UniProtKB-SubCell"/>
</dbReference>
<keyword evidence="4" id="KW-0539">Nucleus</keyword>
<keyword evidence="8" id="KW-1185">Reference proteome</keyword>
<dbReference type="PROSITE" id="PS52002">
    <property type="entry name" value="SM"/>
    <property type="match status" value="1"/>
</dbReference>
<dbReference type="InterPro" id="IPR001163">
    <property type="entry name" value="Sm_dom_euk/arc"/>
</dbReference>
<comment type="caution">
    <text evidence="7">The sequence shown here is derived from an EMBL/GenBank/DDBJ whole genome shotgun (WGS) entry which is preliminary data.</text>
</comment>
<dbReference type="AlphaFoldDB" id="A0A9W6Z7F2"/>
<feature type="domain" description="Sm" evidence="6">
    <location>
        <begin position="1"/>
        <end position="59"/>
    </location>
</feature>
<feature type="non-terminal residue" evidence="7">
    <location>
        <position position="1"/>
    </location>
</feature>
<evidence type="ECO:0000259" key="6">
    <source>
        <dbReference type="PROSITE" id="PS52002"/>
    </source>
</evidence>
<evidence type="ECO:0000256" key="1">
    <source>
        <dbReference type="ARBA" id="ARBA00004123"/>
    </source>
</evidence>
<dbReference type="SUPFAM" id="SSF50182">
    <property type="entry name" value="Sm-like ribonucleoproteins"/>
    <property type="match status" value="1"/>
</dbReference>
<dbReference type="FunFam" id="2.30.30.100:FF:000002">
    <property type="entry name" value="Small nuclear ribonucleoprotein Sm D3"/>
    <property type="match status" value="1"/>
</dbReference>
<gene>
    <name evidence="7" type="ORF">TrRE_jg9675</name>
</gene>
<dbReference type="Pfam" id="PF01423">
    <property type="entry name" value="LSM"/>
    <property type="match status" value="1"/>
</dbReference>
<organism evidence="7 8">
    <name type="scientific">Triparma retinervis</name>
    <dbReference type="NCBI Taxonomy" id="2557542"/>
    <lineage>
        <taxon>Eukaryota</taxon>
        <taxon>Sar</taxon>
        <taxon>Stramenopiles</taxon>
        <taxon>Ochrophyta</taxon>
        <taxon>Bolidophyceae</taxon>
        <taxon>Parmales</taxon>
        <taxon>Triparmaceae</taxon>
        <taxon>Triparma</taxon>
    </lineage>
</organism>
<evidence type="ECO:0000256" key="3">
    <source>
        <dbReference type="ARBA" id="ARBA00023187"/>
    </source>
</evidence>
<evidence type="ECO:0000256" key="4">
    <source>
        <dbReference type="ARBA" id="ARBA00023242"/>
    </source>
</evidence>
<comment type="subcellular location">
    <subcellularLocation>
        <location evidence="1">Nucleus</location>
    </subcellularLocation>
</comment>
<dbReference type="Gene3D" id="2.30.30.100">
    <property type="match status" value="1"/>
</dbReference>
<dbReference type="GO" id="GO:0008380">
    <property type="term" value="P:RNA splicing"/>
    <property type="evidence" value="ECO:0007669"/>
    <property type="project" value="UniProtKB-KW"/>
</dbReference>
<keyword evidence="3" id="KW-0508">mRNA splicing</keyword>
<evidence type="ECO:0000313" key="8">
    <source>
        <dbReference type="Proteomes" id="UP001165082"/>
    </source>
</evidence>
<evidence type="ECO:0000313" key="7">
    <source>
        <dbReference type="EMBL" id="GMH46851.1"/>
    </source>
</evidence>
<protein>
    <recommendedName>
        <fullName evidence="6">Sm domain-containing protein</fullName>
    </recommendedName>
</protein>
<sequence length="74" mass="7751">TVEMKSGSIYRGVLLSSESSMNLQLSSVVQTSPSGSTKKLDAVYLKGKQVRFIVVPDLLKNAPVLKKRGGGGGG</sequence>
<dbReference type="OrthoDB" id="6425924at2759"/>
<keyword evidence="2" id="KW-0507">mRNA processing</keyword>
<dbReference type="EMBL" id="BRXZ01003080">
    <property type="protein sequence ID" value="GMH46851.1"/>
    <property type="molecule type" value="Genomic_DNA"/>
</dbReference>
<dbReference type="PANTHER" id="PTHR23338">
    <property type="entry name" value="SMALL NUCLEAR RIBONUCLEOPROTEIN SM"/>
    <property type="match status" value="1"/>
</dbReference>
<accession>A0A9W6Z7F2</accession>
<dbReference type="InterPro" id="IPR027141">
    <property type="entry name" value="LSm4/Sm_D1/D3"/>
</dbReference>